<evidence type="ECO:0000313" key="3">
    <source>
        <dbReference type="Proteomes" id="UP000178043"/>
    </source>
</evidence>
<evidence type="ECO:0000313" key="2">
    <source>
        <dbReference type="EMBL" id="OGN41699.1"/>
    </source>
</evidence>
<dbReference type="NCBIfam" id="TIGR01764">
    <property type="entry name" value="excise"/>
    <property type="match status" value="1"/>
</dbReference>
<comment type="caution">
    <text evidence="2">The sequence shown here is derived from an EMBL/GenBank/DDBJ whole genome shotgun (WGS) entry which is preliminary data.</text>
</comment>
<gene>
    <name evidence="2" type="ORF">A2606_02670</name>
</gene>
<name>A0A1F8HX44_9BACT</name>
<organism evidence="2 3">
    <name type="scientific">Candidatus Yanofskybacteria bacterium RIFOXYD1_FULL_42_10</name>
    <dbReference type="NCBI Taxonomy" id="1802718"/>
    <lineage>
        <taxon>Bacteria</taxon>
        <taxon>Candidatus Yanofskyibacteriota</taxon>
    </lineage>
</organism>
<dbReference type="Pfam" id="PF12728">
    <property type="entry name" value="HTH_17"/>
    <property type="match status" value="1"/>
</dbReference>
<dbReference type="GO" id="GO:0003677">
    <property type="term" value="F:DNA binding"/>
    <property type="evidence" value="ECO:0007669"/>
    <property type="project" value="InterPro"/>
</dbReference>
<feature type="domain" description="Helix-turn-helix" evidence="1">
    <location>
        <begin position="10"/>
        <end position="55"/>
    </location>
</feature>
<dbReference type="EMBL" id="MGLG01000002">
    <property type="protein sequence ID" value="OGN41699.1"/>
    <property type="molecule type" value="Genomic_DNA"/>
</dbReference>
<accession>A0A1F8HX44</accession>
<protein>
    <recommendedName>
        <fullName evidence="1">Helix-turn-helix domain-containing protein</fullName>
    </recommendedName>
</protein>
<proteinExistence type="predicted"/>
<sequence length="71" mass="8085">MTEINPNEIYTTGETKLLLKISESTIKRLLKRGTLRANKVGGQYRILGKEILRLISPELAKQSVAVYQIKR</sequence>
<dbReference type="Proteomes" id="UP000178043">
    <property type="component" value="Unassembled WGS sequence"/>
</dbReference>
<dbReference type="InterPro" id="IPR041657">
    <property type="entry name" value="HTH_17"/>
</dbReference>
<reference evidence="2 3" key="1">
    <citation type="journal article" date="2016" name="Nat. Commun.">
        <title>Thousands of microbial genomes shed light on interconnected biogeochemical processes in an aquifer system.</title>
        <authorList>
            <person name="Anantharaman K."/>
            <person name="Brown C.T."/>
            <person name="Hug L.A."/>
            <person name="Sharon I."/>
            <person name="Castelle C.J."/>
            <person name="Probst A.J."/>
            <person name="Thomas B.C."/>
            <person name="Singh A."/>
            <person name="Wilkins M.J."/>
            <person name="Karaoz U."/>
            <person name="Brodie E.L."/>
            <person name="Williams K.H."/>
            <person name="Hubbard S.S."/>
            <person name="Banfield J.F."/>
        </authorList>
    </citation>
    <scope>NUCLEOTIDE SEQUENCE [LARGE SCALE GENOMIC DNA]</scope>
</reference>
<dbReference type="AlphaFoldDB" id="A0A1F8HX44"/>
<dbReference type="InterPro" id="IPR010093">
    <property type="entry name" value="SinI_DNA-bd"/>
</dbReference>
<evidence type="ECO:0000259" key="1">
    <source>
        <dbReference type="Pfam" id="PF12728"/>
    </source>
</evidence>